<dbReference type="PANTHER" id="PTHR11384:SF59">
    <property type="entry name" value="LYSOSOMAL COBALAMIN TRANSPORTER ABCD4"/>
    <property type="match status" value="1"/>
</dbReference>
<evidence type="ECO:0000256" key="5">
    <source>
        <dbReference type="ARBA" id="ARBA00022840"/>
    </source>
</evidence>
<dbReference type="InterPro" id="IPR003439">
    <property type="entry name" value="ABC_transporter-like_ATP-bd"/>
</dbReference>
<protein>
    <submittedName>
        <fullName evidence="12">Uncharacterized protein</fullName>
    </submittedName>
</protein>
<evidence type="ECO:0000256" key="4">
    <source>
        <dbReference type="ARBA" id="ARBA00022741"/>
    </source>
</evidence>
<comment type="caution">
    <text evidence="12">The sequence shown here is derived from an EMBL/GenBank/DDBJ whole genome shotgun (WGS) entry which is preliminary data.</text>
</comment>
<dbReference type="GO" id="GO:0016020">
    <property type="term" value="C:membrane"/>
    <property type="evidence" value="ECO:0007669"/>
    <property type="project" value="InterPro"/>
</dbReference>
<dbReference type="EMBL" id="CAJGYO010000005">
    <property type="protein sequence ID" value="CAD6233274.1"/>
    <property type="molecule type" value="Genomic_DNA"/>
</dbReference>
<dbReference type="Proteomes" id="UP000604825">
    <property type="component" value="Unassembled WGS sequence"/>
</dbReference>
<dbReference type="InterPro" id="IPR011527">
    <property type="entry name" value="ABC1_TM_dom"/>
</dbReference>
<keyword evidence="3 9" id="KW-0812">Transmembrane</keyword>
<dbReference type="InterPro" id="IPR050835">
    <property type="entry name" value="ABC_transporter_sub-D"/>
</dbReference>
<dbReference type="SMART" id="SM00382">
    <property type="entry name" value="AAA"/>
    <property type="match status" value="1"/>
</dbReference>
<dbReference type="GO" id="GO:0140359">
    <property type="term" value="F:ABC-type transporter activity"/>
    <property type="evidence" value="ECO:0007669"/>
    <property type="project" value="InterPro"/>
</dbReference>
<dbReference type="Gene3D" id="3.40.50.300">
    <property type="entry name" value="P-loop containing nucleotide triphosphate hydrolases"/>
    <property type="match status" value="1"/>
</dbReference>
<dbReference type="PROSITE" id="PS50929">
    <property type="entry name" value="ABC_TM1F"/>
    <property type="match status" value="1"/>
</dbReference>
<evidence type="ECO:0000256" key="7">
    <source>
        <dbReference type="ARBA" id="ARBA00023136"/>
    </source>
</evidence>
<feature type="transmembrane region" description="Helical" evidence="9">
    <location>
        <begin position="81"/>
        <end position="101"/>
    </location>
</feature>
<dbReference type="InterPro" id="IPR027417">
    <property type="entry name" value="P-loop_NTPase"/>
</dbReference>
<accession>A0A811P4D7</accession>
<feature type="transmembrane region" description="Helical" evidence="9">
    <location>
        <begin position="121"/>
        <end position="141"/>
    </location>
</feature>
<dbReference type="PANTHER" id="PTHR11384">
    <property type="entry name" value="ATP-BINDING CASSETTE, SUB-FAMILY D MEMBER"/>
    <property type="match status" value="1"/>
</dbReference>
<evidence type="ECO:0000313" key="12">
    <source>
        <dbReference type="EMBL" id="CAD6233274.1"/>
    </source>
</evidence>
<feature type="domain" description="ABC transmembrane type-1" evidence="11">
    <location>
        <begin position="82"/>
        <end position="276"/>
    </location>
</feature>
<dbReference type="PROSITE" id="PS00211">
    <property type="entry name" value="ABC_TRANSPORTER_1"/>
    <property type="match status" value="1"/>
</dbReference>
<keyword evidence="4" id="KW-0547">Nucleotide-binding</keyword>
<evidence type="ECO:0000256" key="6">
    <source>
        <dbReference type="ARBA" id="ARBA00022989"/>
    </source>
</evidence>
<feature type="transmembrane region" description="Helical" evidence="9">
    <location>
        <begin position="187"/>
        <end position="206"/>
    </location>
</feature>
<dbReference type="GO" id="GO:0005524">
    <property type="term" value="F:ATP binding"/>
    <property type="evidence" value="ECO:0007669"/>
    <property type="project" value="UniProtKB-KW"/>
</dbReference>
<dbReference type="Pfam" id="PF06472">
    <property type="entry name" value="ABC_membrane_2"/>
    <property type="match status" value="1"/>
</dbReference>
<keyword evidence="13" id="KW-1185">Reference proteome</keyword>
<dbReference type="GO" id="GO:0016887">
    <property type="term" value="F:ATP hydrolysis activity"/>
    <property type="evidence" value="ECO:0007669"/>
    <property type="project" value="InterPro"/>
</dbReference>
<dbReference type="InterPro" id="IPR036640">
    <property type="entry name" value="ABC1_TM_sf"/>
</dbReference>
<feature type="domain" description="ABC transporter" evidence="10">
    <location>
        <begin position="370"/>
        <end position="660"/>
    </location>
</feature>
<name>A0A811P4D7_9POAL</name>
<dbReference type="AlphaFoldDB" id="A0A811P4D7"/>
<sequence length="663" mass="74051">MAAIDEVDRGVPVIGLRHGMVARCGRDEIDFAVDLFDWCEDQVHWSLERDGTDLKTLATRFWKVAAPYWWSEDKTQARLRLAAVFALTLGTTGINVGFNFLGRDFYNALADKDQHKFTTQLLYYLGAFAGGILFFVLRDYARETLSLRWRSWMTSYYMKRYFKNRTFYKIQSQSIIDNPDQRINDDLSVFTGTALAFSLTLFNAAVDLVSFSNILYGIYPPLFIVLVVYSLGGTAISVFLGKNLVNLNFMQEKKEADFRYGLVRVRENAESIAFYGEIADSFSESGVFHQWLSIFDSDSASCSCCSNSISAFSAVIDRLGEFDDLLDGNESSPSSQRDSIDGINIVFKSNGPSVLSSNGSLTQSDQSMVLEIRNLTLLTPRSGNVLITGLTFELKDKDHLLVMGPSGSGKTSLLRALAGLWTSGTGEIIYHVRNSMQLQKSNSSSDEPSNMNLEGGELLRSSKQRRDNGIFFVPQRPYMVLGTLRQQLLYPTWTEKAHHSPDNDAQNSDPLPFLSEVSTSDGVSAKSEVPTTSELIKVLEVVKLGYILPRFNGLDSMHDWASVLSLGEQQRLAFARLLLATPTLVLLDESTSALDEANEAHLYSQIEAAGITYISIGHRKTLHKFHNKALYISKSDSTDTNLRSWELKPTDQLPLEESSPFPS</sequence>
<keyword evidence="7 9" id="KW-0472">Membrane</keyword>
<dbReference type="SUPFAM" id="SSF90123">
    <property type="entry name" value="ABC transporter transmembrane region"/>
    <property type="match status" value="1"/>
</dbReference>
<evidence type="ECO:0000259" key="11">
    <source>
        <dbReference type="PROSITE" id="PS50929"/>
    </source>
</evidence>
<dbReference type="OrthoDB" id="422637at2759"/>
<evidence type="ECO:0000256" key="3">
    <source>
        <dbReference type="ARBA" id="ARBA00022692"/>
    </source>
</evidence>
<evidence type="ECO:0000256" key="1">
    <source>
        <dbReference type="ARBA" id="ARBA00008575"/>
    </source>
</evidence>
<evidence type="ECO:0000313" key="13">
    <source>
        <dbReference type="Proteomes" id="UP000604825"/>
    </source>
</evidence>
<evidence type="ECO:0000256" key="8">
    <source>
        <dbReference type="SAM" id="MobiDB-lite"/>
    </source>
</evidence>
<feature type="region of interest" description="Disordered" evidence="8">
    <location>
        <begin position="495"/>
        <end position="514"/>
    </location>
</feature>
<organism evidence="12 13">
    <name type="scientific">Miscanthus lutarioriparius</name>
    <dbReference type="NCBI Taxonomy" id="422564"/>
    <lineage>
        <taxon>Eukaryota</taxon>
        <taxon>Viridiplantae</taxon>
        <taxon>Streptophyta</taxon>
        <taxon>Embryophyta</taxon>
        <taxon>Tracheophyta</taxon>
        <taxon>Spermatophyta</taxon>
        <taxon>Magnoliopsida</taxon>
        <taxon>Liliopsida</taxon>
        <taxon>Poales</taxon>
        <taxon>Poaceae</taxon>
        <taxon>PACMAD clade</taxon>
        <taxon>Panicoideae</taxon>
        <taxon>Andropogonodae</taxon>
        <taxon>Andropogoneae</taxon>
        <taxon>Saccharinae</taxon>
        <taxon>Miscanthus</taxon>
    </lineage>
</organism>
<dbReference type="InterPro" id="IPR017871">
    <property type="entry name" value="ABC_transporter-like_CS"/>
</dbReference>
<evidence type="ECO:0000256" key="9">
    <source>
        <dbReference type="SAM" id="Phobius"/>
    </source>
</evidence>
<feature type="transmembrane region" description="Helical" evidence="9">
    <location>
        <begin position="218"/>
        <end position="240"/>
    </location>
</feature>
<dbReference type="CDD" id="cd03223">
    <property type="entry name" value="ABCD_peroxisomal_ALDP"/>
    <property type="match status" value="1"/>
</dbReference>
<evidence type="ECO:0000259" key="10">
    <source>
        <dbReference type="PROSITE" id="PS50893"/>
    </source>
</evidence>
<comment type="similarity">
    <text evidence="1">Belongs to the ABC transporter superfamily. ABCD family. Peroxisomal fatty acyl CoA transporter (TC 3.A.1.203) subfamily.</text>
</comment>
<dbReference type="Pfam" id="PF00005">
    <property type="entry name" value="ABC_tran"/>
    <property type="match status" value="1"/>
</dbReference>
<gene>
    <name evidence="12" type="ORF">NCGR_LOCUS22724</name>
</gene>
<dbReference type="InterPro" id="IPR003593">
    <property type="entry name" value="AAA+_ATPase"/>
</dbReference>
<reference evidence="12" key="1">
    <citation type="submission" date="2020-10" db="EMBL/GenBank/DDBJ databases">
        <authorList>
            <person name="Han B."/>
            <person name="Lu T."/>
            <person name="Zhao Q."/>
            <person name="Huang X."/>
            <person name="Zhao Y."/>
        </authorList>
    </citation>
    <scope>NUCLEOTIDE SEQUENCE</scope>
</reference>
<keyword evidence="5" id="KW-0067">ATP-binding</keyword>
<dbReference type="PROSITE" id="PS50893">
    <property type="entry name" value="ABC_TRANSPORTER_2"/>
    <property type="match status" value="1"/>
</dbReference>
<keyword evidence="6 9" id="KW-1133">Transmembrane helix</keyword>
<keyword evidence="2" id="KW-0813">Transport</keyword>
<evidence type="ECO:0000256" key="2">
    <source>
        <dbReference type="ARBA" id="ARBA00022448"/>
    </source>
</evidence>
<proteinExistence type="inferred from homology"/>
<dbReference type="Gene3D" id="1.20.1560.10">
    <property type="entry name" value="ABC transporter type 1, transmembrane domain"/>
    <property type="match status" value="1"/>
</dbReference>
<dbReference type="SUPFAM" id="SSF52540">
    <property type="entry name" value="P-loop containing nucleoside triphosphate hydrolases"/>
    <property type="match status" value="1"/>
</dbReference>